<feature type="transmembrane region" description="Helical" evidence="7">
    <location>
        <begin position="104"/>
        <end position="122"/>
    </location>
</feature>
<feature type="transmembrane region" description="Helical" evidence="7">
    <location>
        <begin position="234"/>
        <end position="257"/>
    </location>
</feature>
<feature type="transmembrane region" description="Helical" evidence="7">
    <location>
        <begin position="207"/>
        <end position="228"/>
    </location>
</feature>
<dbReference type="PANTHER" id="PTHR23517">
    <property type="entry name" value="RESISTANCE PROTEIN MDTM, PUTATIVE-RELATED-RELATED"/>
    <property type="match status" value="1"/>
</dbReference>
<keyword evidence="10" id="KW-1185">Reference proteome</keyword>
<evidence type="ECO:0000256" key="2">
    <source>
        <dbReference type="ARBA" id="ARBA00022448"/>
    </source>
</evidence>
<feature type="transmembrane region" description="Helical" evidence="7">
    <location>
        <begin position="301"/>
        <end position="320"/>
    </location>
</feature>
<evidence type="ECO:0000256" key="1">
    <source>
        <dbReference type="ARBA" id="ARBA00004651"/>
    </source>
</evidence>
<gene>
    <name evidence="9" type="ORF">GCM10010191_71400</name>
</gene>
<keyword evidence="6 7" id="KW-0472">Membrane</keyword>
<evidence type="ECO:0000313" key="9">
    <source>
        <dbReference type="EMBL" id="GAA2444440.1"/>
    </source>
</evidence>
<evidence type="ECO:0000313" key="10">
    <source>
        <dbReference type="Proteomes" id="UP001501231"/>
    </source>
</evidence>
<dbReference type="InterPro" id="IPR036259">
    <property type="entry name" value="MFS_trans_sf"/>
</dbReference>
<keyword evidence="3" id="KW-1003">Cell membrane</keyword>
<proteinExistence type="predicted"/>
<feature type="transmembrane region" description="Helical" evidence="7">
    <location>
        <begin position="373"/>
        <end position="391"/>
    </location>
</feature>
<dbReference type="InterPro" id="IPR050171">
    <property type="entry name" value="MFS_Transporters"/>
</dbReference>
<keyword evidence="4 7" id="KW-0812">Transmembrane</keyword>
<feature type="transmembrane region" description="Helical" evidence="7">
    <location>
        <begin position="43"/>
        <end position="63"/>
    </location>
</feature>
<feature type="transmembrane region" description="Helical" evidence="7">
    <location>
        <begin position="340"/>
        <end position="361"/>
    </location>
</feature>
<dbReference type="EMBL" id="BAAARW010000028">
    <property type="protein sequence ID" value="GAA2444440.1"/>
    <property type="molecule type" value="Genomic_DNA"/>
</dbReference>
<evidence type="ECO:0000256" key="6">
    <source>
        <dbReference type="ARBA" id="ARBA00023136"/>
    </source>
</evidence>
<keyword evidence="2" id="KW-0813">Transport</keyword>
<evidence type="ECO:0000256" key="7">
    <source>
        <dbReference type="SAM" id="Phobius"/>
    </source>
</evidence>
<feature type="transmembrane region" description="Helical" evidence="7">
    <location>
        <begin position="167"/>
        <end position="186"/>
    </location>
</feature>
<dbReference type="PROSITE" id="PS50850">
    <property type="entry name" value="MFS"/>
    <property type="match status" value="1"/>
</dbReference>
<feature type="transmembrane region" description="Helical" evidence="7">
    <location>
        <begin position="277"/>
        <end position="295"/>
    </location>
</feature>
<evidence type="ECO:0000256" key="3">
    <source>
        <dbReference type="ARBA" id="ARBA00022475"/>
    </source>
</evidence>
<feature type="transmembrane region" description="Helical" evidence="7">
    <location>
        <begin position="134"/>
        <end position="155"/>
    </location>
</feature>
<dbReference type="SUPFAM" id="SSF103473">
    <property type="entry name" value="MFS general substrate transporter"/>
    <property type="match status" value="1"/>
</dbReference>
<dbReference type="Proteomes" id="UP001501231">
    <property type="component" value="Unassembled WGS sequence"/>
</dbReference>
<protein>
    <submittedName>
        <fullName evidence="9">MFS transporter</fullName>
    </submittedName>
</protein>
<evidence type="ECO:0000256" key="5">
    <source>
        <dbReference type="ARBA" id="ARBA00022989"/>
    </source>
</evidence>
<feature type="transmembrane region" description="Helical" evidence="7">
    <location>
        <begin position="12"/>
        <end position="31"/>
    </location>
</feature>
<dbReference type="Gene3D" id="1.20.1250.20">
    <property type="entry name" value="MFS general substrate transporter like domains"/>
    <property type="match status" value="1"/>
</dbReference>
<accession>A0ABN3JYU0</accession>
<evidence type="ECO:0000259" key="8">
    <source>
        <dbReference type="PROSITE" id="PS50850"/>
    </source>
</evidence>
<keyword evidence="5 7" id="KW-1133">Transmembrane helix</keyword>
<dbReference type="InterPro" id="IPR011701">
    <property type="entry name" value="MFS"/>
</dbReference>
<dbReference type="RefSeq" id="WP_344595070.1">
    <property type="nucleotide sequence ID" value="NZ_BAAARW010000028.1"/>
</dbReference>
<feature type="domain" description="Major facilitator superfamily (MFS) profile" evidence="8">
    <location>
        <begin position="1"/>
        <end position="394"/>
    </location>
</feature>
<evidence type="ECO:0000256" key="4">
    <source>
        <dbReference type="ARBA" id="ARBA00022692"/>
    </source>
</evidence>
<comment type="subcellular location">
    <subcellularLocation>
        <location evidence="1">Cell membrane</location>
        <topology evidence="1">Multi-pass membrane protein</topology>
    </subcellularLocation>
</comment>
<comment type="caution">
    <text evidence="9">The sequence shown here is derived from an EMBL/GenBank/DDBJ whole genome shotgun (WGS) entry which is preliminary data.</text>
</comment>
<feature type="transmembrane region" description="Helical" evidence="7">
    <location>
        <begin position="75"/>
        <end position="98"/>
    </location>
</feature>
<reference evidence="9 10" key="1">
    <citation type="journal article" date="2019" name="Int. J. Syst. Evol. Microbiol.">
        <title>The Global Catalogue of Microorganisms (GCM) 10K type strain sequencing project: providing services to taxonomists for standard genome sequencing and annotation.</title>
        <authorList>
            <consortium name="The Broad Institute Genomics Platform"/>
            <consortium name="The Broad Institute Genome Sequencing Center for Infectious Disease"/>
            <person name="Wu L."/>
            <person name="Ma J."/>
        </authorList>
    </citation>
    <scope>NUCLEOTIDE SEQUENCE [LARGE SCALE GENOMIC DNA]</scope>
    <source>
        <strain evidence="9 10">JCM 3325</strain>
    </source>
</reference>
<name>A0ABN3JYU0_9ACTN</name>
<organism evidence="9 10">
    <name type="scientific">Actinomadura vinacea</name>
    <dbReference type="NCBI Taxonomy" id="115336"/>
    <lineage>
        <taxon>Bacteria</taxon>
        <taxon>Bacillati</taxon>
        <taxon>Actinomycetota</taxon>
        <taxon>Actinomycetes</taxon>
        <taxon>Streptosporangiales</taxon>
        <taxon>Thermomonosporaceae</taxon>
        <taxon>Actinomadura</taxon>
    </lineage>
</organism>
<sequence length="396" mass="40048">MTGRWERRHFHGIGYVLIILLVGANMPSPLYGTYRAEFGFSPLVQTLVFAVYAAALVPALLVFGPLSDTAGRRPVLALALLFGAAGAVLMACADSTAWLFAGRVAQGLSVGACSAAGAAALVEHEPHGDHRRAGIAASAATAGGAALGPLFAGVVAESRPGGLVLPYLLYLGALLPAGAALALLPVRREPGARDRLRIRPPRVPRPARAVFASAVATTAAGWGAVGLFQAVVPSWITGLLGAGNLLVGAAAACLVMLASTTTQLLARGAPHRAAQRAGLAFLLAGMIGLPAVALVESIPLLLLITAVVGCGHGLTFSGGIQEINALVAGAAPDARGAVLAAFYTISYAGLVLPSVGAGLLITYQGMTAAVNEFSLAAGLMCALILALNLRLERSLP</sequence>
<dbReference type="Pfam" id="PF07690">
    <property type="entry name" value="MFS_1"/>
    <property type="match status" value="1"/>
</dbReference>
<dbReference type="InterPro" id="IPR020846">
    <property type="entry name" value="MFS_dom"/>
</dbReference>
<dbReference type="PANTHER" id="PTHR23517:SF13">
    <property type="entry name" value="MAJOR FACILITATOR SUPERFAMILY MFS_1"/>
    <property type="match status" value="1"/>
</dbReference>